<organism evidence="3 5">
    <name type="scientific">Streptomyces misionensis</name>
    <dbReference type="NCBI Taxonomy" id="67331"/>
    <lineage>
        <taxon>Bacteria</taxon>
        <taxon>Bacillati</taxon>
        <taxon>Actinomycetota</taxon>
        <taxon>Actinomycetes</taxon>
        <taxon>Kitasatosporales</taxon>
        <taxon>Streptomycetaceae</taxon>
        <taxon>Streptomyces</taxon>
    </lineage>
</organism>
<feature type="compositionally biased region" description="Polar residues" evidence="1">
    <location>
        <begin position="27"/>
        <end position="39"/>
    </location>
</feature>
<protein>
    <submittedName>
        <fullName evidence="3">Uncharacterized protein</fullName>
    </submittedName>
</protein>
<evidence type="ECO:0000256" key="1">
    <source>
        <dbReference type="SAM" id="MobiDB-lite"/>
    </source>
</evidence>
<evidence type="ECO:0000256" key="2">
    <source>
        <dbReference type="SAM" id="SignalP"/>
    </source>
</evidence>
<feature type="chain" id="PRO_5010471991" evidence="2">
    <location>
        <begin position="24"/>
        <end position="142"/>
    </location>
</feature>
<dbReference type="RefSeq" id="WP_143060397.1">
    <property type="nucleotide sequence ID" value="NZ_FNTD01000004.1"/>
</dbReference>
<accession>A0A1H4LUM2</accession>
<name>A0A1H4LUM2_9ACTN</name>
<gene>
    <name evidence="3" type="ORF">SAMN04490357_0267</name>
    <name evidence="4" type="ORF">SAMN04490357_7647</name>
</gene>
<evidence type="ECO:0000313" key="5">
    <source>
        <dbReference type="Proteomes" id="UP000182375"/>
    </source>
</evidence>
<dbReference type="GeneID" id="95516734"/>
<dbReference type="AlphaFoldDB" id="A0A1H4LUM2"/>
<keyword evidence="2" id="KW-0732">Signal</keyword>
<sequence length="142" mass="15185">MRKGKLITGGIIAMAVVGVVASAEQSPHTTQTASTQGSDTFDEAPPKTGAAPTSEASTFKLWVAQEGTPPEKTATRHVTQLSAHTGNHKVEIHTDWDGRIASRYTAQAQQIASAYRNWQTGTGYAQVTVYATNGQILAIQRF</sequence>
<evidence type="ECO:0000313" key="3">
    <source>
        <dbReference type="EMBL" id="SEB74224.1"/>
    </source>
</evidence>
<dbReference type="EMBL" id="FNTD01000004">
    <property type="protein sequence ID" value="SEB74224.1"/>
    <property type="molecule type" value="Genomic_DNA"/>
</dbReference>
<evidence type="ECO:0000313" key="4">
    <source>
        <dbReference type="EMBL" id="SEE31579.1"/>
    </source>
</evidence>
<dbReference type="EMBL" id="FNTD01000004">
    <property type="protein sequence ID" value="SEE31579.1"/>
    <property type="molecule type" value="Genomic_DNA"/>
</dbReference>
<feature type="signal peptide" evidence="2">
    <location>
        <begin position="1"/>
        <end position="23"/>
    </location>
</feature>
<feature type="region of interest" description="Disordered" evidence="1">
    <location>
        <begin position="27"/>
        <end position="56"/>
    </location>
</feature>
<reference evidence="3 5" key="1">
    <citation type="submission" date="2016-10" db="EMBL/GenBank/DDBJ databases">
        <authorList>
            <person name="de Groot N.N."/>
        </authorList>
    </citation>
    <scope>NUCLEOTIDE SEQUENCE [LARGE SCALE GENOMIC DNA]</scope>
    <source>
        <strain evidence="3 5">DSM 40306</strain>
    </source>
</reference>
<dbReference type="Proteomes" id="UP000182375">
    <property type="component" value="Unassembled WGS sequence"/>
</dbReference>
<proteinExistence type="predicted"/>